<protein>
    <submittedName>
        <fullName evidence="1">Uncharacterized protein</fullName>
    </submittedName>
</protein>
<dbReference type="RefSeq" id="WP_223020219.1">
    <property type="nucleotide sequence ID" value="NZ_CP078143.1"/>
</dbReference>
<evidence type="ECO:0000313" key="2">
    <source>
        <dbReference type="Proteomes" id="UP001596107"/>
    </source>
</evidence>
<reference evidence="2" key="1">
    <citation type="journal article" date="2019" name="Int. J. Syst. Evol. Microbiol.">
        <title>The Global Catalogue of Microorganisms (GCM) 10K type strain sequencing project: providing services to taxonomists for standard genome sequencing and annotation.</title>
        <authorList>
            <consortium name="The Broad Institute Genomics Platform"/>
            <consortium name="The Broad Institute Genome Sequencing Center for Infectious Disease"/>
            <person name="Wu L."/>
            <person name="Ma J."/>
        </authorList>
    </citation>
    <scope>NUCLEOTIDE SEQUENCE [LARGE SCALE GENOMIC DNA]</scope>
    <source>
        <strain evidence="2">JCM 3366</strain>
    </source>
</reference>
<accession>A0ABW0T494</accession>
<comment type="caution">
    <text evidence="1">The sequence shown here is derived from an EMBL/GenBank/DDBJ whole genome shotgun (WGS) entry which is preliminary data.</text>
</comment>
<gene>
    <name evidence="1" type="ORF">ACFPOD_02380</name>
</gene>
<proteinExistence type="predicted"/>
<evidence type="ECO:0000313" key="1">
    <source>
        <dbReference type="EMBL" id="MFC5583942.1"/>
    </source>
</evidence>
<sequence>MYVRVTSGGHLFLIFTFLINGSYPASGADLVTLDVPVPPNVEKAPLLLEFSPHFSGFVELNSALGKAHFEEDTAKTSGWGLRGVANLPIGERFNIQLDGRFENLKFEDLTDQSIEFGAHTYYRNPDRFALGLYGQYERISSETLALGPKEIAVGLEGAVFLSQSTVLGQIGVEAAQLEGEDASKLNGLIGARYYQTDNLRFDLDAGFERLVNEDTVRKTYSISTAANYRLSDKPITAFGGYRFRSSSMTSGDVPAGDTTSHGIVAGFRYHFGSTSLKDEERNGPLWTAAPYLDF</sequence>
<dbReference type="EMBL" id="JBHSNB010000001">
    <property type="protein sequence ID" value="MFC5583942.1"/>
    <property type="molecule type" value="Genomic_DNA"/>
</dbReference>
<name>A0ABW0T494_9HYPH</name>
<keyword evidence="2" id="KW-1185">Reference proteome</keyword>
<organism evidence="1 2">
    <name type="scientific">Nitratireductor kimnyeongensis</name>
    <dbReference type="NCBI Taxonomy" id="430679"/>
    <lineage>
        <taxon>Bacteria</taxon>
        <taxon>Pseudomonadati</taxon>
        <taxon>Pseudomonadota</taxon>
        <taxon>Alphaproteobacteria</taxon>
        <taxon>Hyphomicrobiales</taxon>
        <taxon>Phyllobacteriaceae</taxon>
        <taxon>Nitratireductor</taxon>
    </lineage>
</organism>
<dbReference type="SUPFAM" id="SSF56935">
    <property type="entry name" value="Porins"/>
    <property type="match status" value="1"/>
</dbReference>
<dbReference type="Proteomes" id="UP001596107">
    <property type="component" value="Unassembled WGS sequence"/>
</dbReference>